<protein>
    <recommendedName>
        <fullName evidence="3">Nucleotidyl transferase AbiEii/AbiGii toxin family protein</fullName>
    </recommendedName>
</protein>
<reference evidence="1 2" key="1">
    <citation type="journal article" date="2018" name="Nat. Biotechnol.">
        <title>A standardized bacterial taxonomy based on genome phylogeny substantially revises the tree of life.</title>
        <authorList>
            <person name="Parks D.H."/>
            <person name="Chuvochina M."/>
            <person name="Waite D.W."/>
            <person name="Rinke C."/>
            <person name="Skarshewski A."/>
            <person name="Chaumeil P.A."/>
            <person name="Hugenholtz P."/>
        </authorList>
    </citation>
    <scope>NUCLEOTIDE SEQUENCE [LARGE SCALE GENOMIC DNA]</scope>
    <source>
        <strain evidence="1">UBA9956</strain>
    </source>
</reference>
<dbReference type="AlphaFoldDB" id="A0A350H9F5"/>
<name>A0A350H9F5_UNCW3</name>
<accession>A0A350H9F5</accession>
<comment type="caution">
    <text evidence="1">The sequence shown here is derived from an EMBL/GenBank/DDBJ whole genome shotgun (WGS) entry which is preliminary data.</text>
</comment>
<evidence type="ECO:0008006" key="3">
    <source>
        <dbReference type="Google" id="ProtNLM"/>
    </source>
</evidence>
<evidence type="ECO:0000313" key="2">
    <source>
        <dbReference type="Proteomes" id="UP000264062"/>
    </source>
</evidence>
<evidence type="ECO:0000313" key="1">
    <source>
        <dbReference type="EMBL" id="HAV92171.1"/>
    </source>
</evidence>
<dbReference type="Proteomes" id="UP000264062">
    <property type="component" value="Unassembled WGS sequence"/>
</dbReference>
<dbReference type="EMBL" id="DMZY01000095">
    <property type="protein sequence ID" value="HAV92171.1"/>
    <property type="molecule type" value="Genomic_DNA"/>
</dbReference>
<gene>
    <name evidence="1" type="ORF">DCW38_03205</name>
</gene>
<sequence>MHERILTKSALNLLAMPEMKIEGFYLADGTGLALQLGHRRSDDLDFFTAEEFFPDKILSQIKPDSVMFSEKNTIHCKKNKTKLSFLYYKEKLLYSTLAWKGIQIADYRDIGGDKIKTIAQRGSKKDFYDVYAVLKLKMSIKELCSIYNKKFGSSGINNYHVIKSLIYFSNAEEDAGVNLIDNSADWNWERVKNYFLLNNGEFARYIK</sequence>
<proteinExistence type="predicted"/>
<organism evidence="1 2">
    <name type="scientific">candidate division WOR-3 bacterium</name>
    <dbReference type="NCBI Taxonomy" id="2052148"/>
    <lineage>
        <taxon>Bacteria</taxon>
        <taxon>Bacteria division WOR-3</taxon>
    </lineage>
</organism>